<protein>
    <submittedName>
        <fullName evidence="2">Ig-like domain-containing protein</fullName>
    </submittedName>
</protein>
<reference evidence="2 3" key="1">
    <citation type="submission" date="2024-04" db="EMBL/GenBank/DDBJ databases">
        <title>Flavobacterium sp. DGU11 16S ribosomal RNA gene Genome sequencing and assembly.</title>
        <authorList>
            <person name="Park S."/>
        </authorList>
    </citation>
    <scope>NUCLEOTIDE SEQUENCE [LARGE SCALE GENOMIC DNA]</scope>
    <source>
        <strain evidence="2 3">DGU11</strain>
    </source>
</reference>
<organism evidence="2 3">
    <name type="scientific">Flavobacterium arundinis</name>
    <dbReference type="NCBI Taxonomy" id="3139143"/>
    <lineage>
        <taxon>Bacteria</taxon>
        <taxon>Pseudomonadati</taxon>
        <taxon>Bacteroidota</taxon>
        <taxon>Flavobacteriia</taxon>
        <taxon>Flavobacteriales</taxon>
        <taxon>Flavobacteriaceae</taxon>
        <taxon>Flavobacterium</taxon>
    </lineage>
</organism>
<proteinExistence type="predicted"/>
<dbReference type="Pfam" id="PF17963">
    <property type="entry name" value="Big_9"/>
    <property type="match status" value="3"/>
</dbReference>
<accession>A0ABU9HY81</accession>
<dbReference type="Gene3D" id="2.60.40.3440">
    <property type="match status" value="2"/>
</dbReference>
<evidence type="ECO:0000313" key="2">
    <source>
        <dbReference type="EMBL" id="MEL1244734.1"/>
    </source>
</evidence>
<feature type="signal peptide" evidence="1">
    <location>
        <begin position="1"/>
        <end position="17"/>
    </location>
</feature>
<keyword evidence="1" id="KW-0732">Signal</keyword>
<comment type="caution">
    <text evidence="2">The sequence shown here is derived from an EMBL/GenBank/DDBJ whole genome shotgun (WGS) entry which is preliminary data.</text>
</comment>
<dbReference type="Proteomes" id="UP001464555">
    <property type="component" value="Unassembled WGS sequence"/>
</dbReference>
<keyword evidence="3" id="KW-1185">Reference proteome</keyword>
<dbReference type="NCBIfam" id="NF033708">
    <property type="entry name" value="T9SS_Cterm_ChiA"/>
    <property type="match status" value="1"/>
</dbReference>
<evidence type="ECO:0000313" key="3">
    <source>
        <dbReference type="Proteomes" id="UP001464555"/>
    </source>
</evidence>
<name>A0ABU9HY81_9FLAO</name>
<evidence type="ECO:0000256" key="1">
    <source>
        <dbReference type="SAM" id="SignalP"/>
    </source>
</evidence>
<dbReference type="EMBL" id="JBBYHR010000005">
    <property type="protein sequence ID" value="MEL1244734.1"/>
    <property type="molecule type" value="Genomic_DNA"/>
</dbReference>
<dbReference type="InterPro" id="IPR011050">
    <property type="entry name" value="Pectin_lyase_fold/virulence"/>
</dbReference>
<dbReference type="SMART" id="SM00710">
    <property type="entry name" value="PbH1"/>
    <property type="match status" value="7"/>
</dbReference>
<sequence>MKKLLFFVLLLPYLSFSQSSSQLLVRWEGTRMNWGNPTTVPMYYYNSTGTTTTPSVFSASNFTSGGAINYNFEPYSGFGGQNWSTDGIDYGKYFQATVTAGAGKKIEAKHFTFTYFGQCTAFKVVYQKSSSGTPSNTSFSTNGTALSTVINAQLGSEKNVVLPFGSDVIVTPGETLYIRVYPYMANLNDNKWFLRHANEQNEVANPNSNGPAIYGVVSDATGVTAVADTDTAFENTAVTKNVTANDIATGTTITSPVQIVAPLLPAAQGVATVNGTNITFTPTASTGNKVITYKITGADGSISTATYTITVSAYPSPTANADTATTGKNIPVTIPVLANDVAGSGTIGTIAITGQPASGTATISGSSIIYTPTTTFTGTATISYTVTNSNNKTSNVATVTVTVVNIVGPTANTDTVSTSKNAAVTFSPLTNDTAGNSAITTVAIIANPAHGTAVVNTPANTITFTPTNNYTGTDSFTYRITDAYNATSTATVNMSVLQPTTTGPLCGTYVISATTQYEYPQFTTLTAAIAHLNANGVSCPVTFLLKDNNYNESTGESFPLTINQFAGTSTTNTVTFKPAPAKNVTIKVNDFYLNGSIYQATTVFQFNGADNIIFDGSNAVNGSTRNLTVFNNNTINYVDRTVFWVASNGSNGANNITIKHTNIRQGYRNQDGKYTIGVFSGSNTIENPDSVNNRNVKVTQEAGANNSNMYLWDNDFMNVKQGVYVNGGTTVTTGVNVFQNDLGAENNTESIILPVTLNNVSNFSVSENLIYRLYRTTTDGDLLAGGINIKGNSTNGSITKNNMSDLQRLTADANTFAGIVLASTSNNSNILIANNFILDPVAKGNGGGYSNGYGIIVDNGGGYRILSNTVVLSKSQLIGGYSAALYVNSNASNLDVRNNIFVNTQSNTDTRRCAIMVNNDVDNLNAIFTKLDYNNYYSTDRIGYIANTQDLNITWPNNPDFVFTFGGWQGALAATNNSANANNKDTHSLSVNPSFVSATDLHLSSANTALNDKGTPVAEITKDIDGQLRNLTTPDMGADEFGAITMPAPGSNGGIYCDSSTTWNGTSWSNGFPAANKDVIFTGSKTFTSENLYACSIFVQNGASVNFISQSNAFVTHNVNVESGSALTFESSSNLMQTENTQNTGTVTIKRNSSKLRRLDYVMWASPVTGTQSLLDYSPQTLLNRFYVYNHLSNMYAPLPDPSAVTFAKAKGYLIRMPNNHPAATPTVFQGSFVGTPNNGNVYYPLAYQSSTIGYNAVGNPYPSPISVTAFIDANIDNIEGTLWLWRKTNDATQSSYSTLTKTGYTANAAPGGSSTDNDLIADPFEIAPGIGILNTAQGFIVKAKNTQNLVFRNNMRLSTNYVNFFRTANDNEDPSVPVQYEMSRFWLNVKGADADFSQTLIAYTPQGTLGYDNGFDGVALDGANIDVSSIITEGSEQMKLAIQARPTFTIEDSVQLGFTAAVAGTFTFELDHYDGLFGAGDQAIYLVDNLTGTMQNLRNGNYSFTTEIGTFDDRFKIVYATDEELGTDVPVLDAKEVIVFRSGSQISIKSPQDIKSVTVYDTLGRVLYNNSNVNASEFVSSNIDTAQQVVVVKMVLDNQQVISKKIMMN</sequence>
<dbReference type="RefSeq" id="WP_341697050.1">
    <property type="nucleotide sequence ID" value="NZ_JBBYHR010000005.1"/>
</dbReference>
<feature type="chain" id="PRO_5046473999" evidence="1">
    <location>
        <begin position="18"/>
        <end position="1610"/>
    </location>
</feature>
<dbReference type="SUPFAM" id="SSF51126">
    <property type="entry name" value="Pectin lyase-like"/>
    <property type="match status" value="1"/>
</dbReference>
<dbReference type="InterPro" id="IPR006626">
    <property type="entry name" value="PbH1"/>
</dbReference>
<gene>
    <name evidence="2" type="ORF">AAEO56_10715</name>
</gene>